<dbReference type="AlphaFoldDB" id="A0A644VI88"/>
<dbReference type="GO" id="GO:0006351">
    <property type="term" value="P:DNA-templated transcription"/>
    <property type="evidence" value="ECO:0007669"/>
    <property type="project" value="InterPro"/>
</dbReference>
<keyword evidence="1" id="KW-0240">DNA-directed RNA polymerase</keyword>
<name>A0A644VI88_9ZZZZ</name>
<reference evidence="3" key="1">
    <citation type="submission" date="2019-08" db="EMBL/GenBank/DDBJ databases">
        <authorList>
            <person name="Kucharzyk K."/>
            <person name="Murdoch R.W."/>
            <person name="Higgins S."/>
            <person name="Loffler F."/>
        </authorList>
    </citation>
    <scope>NUCLEOTIDE SEQUENCE</scope>
</reference>
<evidence type="ECO:0000313" key="3">
    <source>
        <dbReference type="EMBL" id="MPL90382.1"/>
    </source>
</evidence>
<keyword evidence="2" id="KW-0804">Transcription</keyword>
<dbReference type="GO" id="GO:0000428">
    <property type="term" value="C:DNA-directed RNA polymerase complex"/>
    <property type="evidence" value="ECO:0007669"/>
    <property type="project" value="UniProtKB-KW"/>
</dbReference>
<dbReference type="GO" id="GO:0003899">
    <property type="term" value="F:DNA-directed RNA polymerase activity"/>
    <property type="evidence" value="ECO:0007669"/>
    <property type="project" value="InterPro"/>
</dbReference>
<evidence type="ECO:0000256" key="1">
    <source>
        <dbReference type="ARBA" id="ARBA00022478"/>
    </source>
</evidence>
<protein>
    <recommendedName>
        <fullName evidence="4">RNA polymerase Rpb6</fullName>
    </recommendedName>
</protein>
<dbReference type="GO" id="GO:0003677">
    <property type="term" value="F:DNA binding"/>
    <property type="evidence" value="ECO:0007669"/>
    <property type="project" value="InterPro"/>
</dbReference>
<dbReference type="InterPro" id="IPR006110">
    <property type="entry name" value="Pol_omega/Rpo6/RPB6"/>
</dbReference>
<organism evidence="3">
    <name type="scientific">bioreactor metagenome</name>
    <dbReference type="NCBI Taxonomy" id="1076179"/>
    <lineage>
        <taxon>unclassified sequences</taxon>
        <taxon>metagenomes</taxon>
        <taxon>ecological metagenomes</taxon>
    </lineage>
</organism>
<dbReference type="SMART" id="SM01409">
    <property type="entry name" value="RNA_pol_Rpb6"/>
    <property type="match status" value="1"/>
</dbReference>
<evidence type="ECO:0000256" key="2">
    <source>
        <dbReference type="ARBA" id="ARBA00023163"/>
    </source>
</evidence>
<gene>
    <name evidence="3" type="ORF">SDC9_36432</name>
</gene>
<accession>A0A644VI88</accession>
<evidence type="ECO:0008006" key="4">
    <source>
        <dbReference type="Google" id="ProtNLM"/>
    </source>
</evidence>
<comment type="caution">
    <text evidence="3">The sequence shown here is derived from an EMBL/GenBank/DDBJ whole genome shotgun (WGS) entry which is preliminary data.</text>
</comment>
<dbReference type="Pfam" id="PF01192">
    <property type="entry name" value="RNA_pol_Rpb6"/>
    <property type="match status" value="1"/>
</dbReference>
<proteinExistence type="predicted"/>
<dbReference type="EMBL" id="VSSQ01000302">
    <property type="protein sequence ID" value="MPL90382.1"/>
    <property type="molecule type" value="Genomic_DNA"/>
</dbReference>
<sequence>MEIRKSVPGNTVTRDISKLAEPTGNIYESVMIIAKRSNQISAEMKFELSQKLEEFSTYADTLEETFENREQIEISRYYERLPKASLVAINEFEEGRIHYRKIEE</sequence>